<organism evidence="2 3">
    <name type="scientific">Gordonia humi</name>
    <dbReference type="NCBI Taxonomy" id="686429"/>
    <lineage>
        <taxon>Bacteria</taxon>
        <taxon>Bacillati</taxon>
        <taxon>Actinomycetota</taxon>
        <taxon>Actinomycetes</taxon>
        <taxon>Mycobacteriales</taxon>
        <taxon>Gordoniaceae</taxon>
        <taxon>Gordonia</taxon>
    </lineage>
</organism>
<evidence type="ECO:0000313" key="2">
    <source>
        <dbReference type="EMBL" id="MBB4133557.1"/>
    </source>
</evidence>
<dbReference type="SUPFAM" id="SSF89796">
    <property type="entry name" value="CoA-transferase family III (CaiB/BaiF)"/>
    <property type="match status" value="1"/>
</dbReference>
<keyword evidence="2" id="KW-0413">Isomerase</keyword>
<dbReference type="InterPro" id="IPR050509">
    <property type="entry name" value="CoA-transferase_III"/>
</dbReference>
<dbReference type="PANTHER" id="PTHR48228">
    <property type="entry name" value="SUCCINYL-COA--D-CITRAMALATE COA-TRANSFERASE"/>
    <property type="match status" value="1"/>
</dbReference>
<protein>
    <submittedName>
        <fullName evidence="2">Alpha-methylacyl-CoA racemase</fullName>
        <ecNumber evidence="2">5.1.99.4</ecNumber>
    </submittedName>
</protein>
<reference evidence="2 3" key="1">
    <citation type="submission" date="2020-08" db="EMBL/GenBank/DDBJ databases">
        <title>Sequencing the genomes of 1000 actinobacteria strains.</title>
        <authorList>
            <person name="Klenk H.-P."/>
        </authorList>
    </citation>
    <scope>NUCLEOTIDE SEQUENCE [LARGE SCALE GENOMIC DNA]</scope>
    <source>
        <strain evidence="2 3">DSM 45298</strain>
    </source>
</reference>
<dbReference type="EC" id="5.1.99.4" evidence="2"/>
<accession>A0A840F1U9</accession>
<keyword evidence="3" id="KW-1185">Reference proteome</keyword>
<sequence length="366" mass="39343">MPGTLEGLRIVEFAGQGPAPFACMLFADMGAEVVRIDRPSTPRAAERHRADDAFGRGRISVTVDLKDPDGLARARALACDADVVVESFRPGVMERLGLGPDDVRAENPRIVYARMTGWGQHGPNASTAGHDINYVAAAGALEPIGRAGQAPTVPLALVGDFGGGGMLLAVGVLAALVERGRSGLGQVVDASCVDGASQLMTVVHHLRSHGRWNDERGTNLFDTGAPFYDVYETSDGRFVSFGALERRFYDAMVDVLDLPAQVMHPQHDRAAWPDRRMLIADRVRERTRSEWEAAFDGIDACFAPVLSPGEAPQARAHRSRDAFVDVDGYPEPAPAPRFSRTPSTARPRADLGAHNDQIATSPTSSR</sequence>
<dbReference type="EMBL" id="JACIFP010000001">
    <property type="protein sequence ID" value="MBB4133557.1"/>
    <property type="molecule type" value="Genomic_DNA"/>
</dbReference>
<dbReference type="AlphaFoldDB" id="A0A840F1U9"/>
<proteinExistence type="predicted"/>
<evidence type="ECO:0000313" key="3">
    <source>
        <dbReference type="Proteomes" id="UP000551501"/>
    </source>
</evidence>
<evidence type="ECO:0000256" key="1">
    <source>
        <dbReference type="SAM" id="MobiDB-lite"/>
    </source>
</evidence>
<dbReference type="Gene3D" id="3.40.50.10540">
    <property type="entry name" value="Crotonobetainyl-coa:carnitine coa-transferase, domain 1"/>
    <property type="match status" value="1"/>
</dbReference>
<dbReference type="GO" id="GO:0008111">
    <property type="term" value="F:alpha-methylacyl-CoA racemase activity"/>
    <property type="evidence" value="ECO:0007669"/>
    <property type="project" value="UniProtKB-EC"/>
</dbReference>
<feature type="compositionally biased region" description="Polar residues" evidence="1">
    <location>
        <begin position="357"/>
        <end position="366"/>
    </location>
</feature>
<gene>
    <name evidence="2" type="ORF">BKA16_000109</name>
</gene>
<name>A0A840F1U9_9ACTN</name>
<dbReference type="Gene3D" id="3.30.1540.10">
    <property type="entry name" value="formyl-coa transferase, domain 3"/>
    <property type="match status" value="1"/>
</dbReference>
<dbReference type="Pfam" id="PF02515">
    <property type="entry name" value="CoA_transf_3"/>
    <property type="match status" value="1"/>
</dbReference>
<comment type="caution">
    <text evidence="2">The sequence shown here is derived from an EMBL/GenBank/DDBJ whole genome shotgun (WGS) entry which is preliminary data.</text>
</comment>
<dbReference type="RefSeq" id="WP_183368736.1">
    <property type="nucleotide sequence ID" value="NZ_BAABHL010000104.1"/>
</dbReference>
<feature type="region of interest" description="Disordered" evidence="1">
    <location>
        <begin position="325"/>
        <end position="366"/>
    </location>
</feature>
<dbReference type="PANTHER" id="PTHR48228:SF5">
    <property type="entry name" value="ALPHA-METHYLACYL-COA RACEMASE"/>
    <property type="match status" value="1"/>
</dbReference>
<dbReference type="InterPro" id="IPR044855">
    <property type="entry name" value="CoA-Trfase_III_dom3_sf"/>
</dbReference>
<dbReference type="InterPro" id="IPR003673">
    <property type="entry name" value="CoA-Trfase_fam_III"/>
</dbReference>
<dbReference type="InterPro" id="IPR023606">
    <property type="entry name" value="CoA-Trfase_III_dom_1_sf"/>
</dbReference>
<dbReference type="Proteomes" id="UP000551501">
    <property type="component" value="Unassembled WGS sequence"/>
</dbReference>